<dbReference type="OrthoDB" id="5591786at2759"/>
<dbReference type="Proteomes" id="UP000800097">
    <property type="component" value="Unassembled WGS sequence"/>
</dbReference>
<evidence type="ECO:0000313" key="1">
    <source>
        <dbReference type="EMBL" id="KAF2280410.1"/>
    </source>
</evidence>
<organism evidence="1 2">
    <name type="scientific">Westerdykella ornata</name>
    <dbReference type="NCBI Taxonomy" id="318751"/>
    <lineage>
        <taxon>Eukaryota</taxon>
        <taxon>Fungi</taxon>
        <taxon>Dikarya</taxon>
        <taxon>Ascomycota</taxon>
        <taxon>Pezizomycotina</taxon>
        <taxon>Dothideomycetes</taxon>
        <taxon>Pleosporomycetidae</taxon>
        <taxon>Pleosporales</taxon>
        <taxon>Sporormiaceae</taxon>
        <taxon>Westerdykella</taxon>
    </lineage>
</organism>
<name>A0A6A6JUW1_WESOR</name>
<gene>
    <name evidence="1" type="ORF">EI97DRAFT_478352</name>
</gene>
<sequence length="426" mass="47554">QFPGNTEKPRLRPWRCELTACSRYTNFYFVAHGKVISVYEPLFGDQALGSPVIVLHPPVSVPAPQGYIDPRNPHDIDRLHVDYLGRKEVLLVACDDGDVVGYYVSAIKNAVEGRTPGAPVQEPRPFLHTNVRLSAWGLSVHRRARLLAISSNTGIITVIAFALASNNGDGGRAHSVKEFNVGHNIPFISFNNSGTDPEGRWLLSASISGDAQLWDLHRSGEQGPAMPYCPYIIVCKNEVYLFQPGNPASPSTYSLANLRPIIAAPEPLKPPDTLSSHWDRMNYSLYIAELGIFLVAAPSGRCAIFTLTQYNIPVKDSPNQTKTIYGMRQDYTLPFKEQEEQDPRFKDCWRNGRVLLVGIAAGPAQGCMDKEEDERGSGSESESEEEWHGPRLWRLFLHYSDHTVLTYELVRKARGLEQDWGVLPAW</sequence>
<dbReference type="InterPro" id="IPR036322">
    <property type="entry name" value="WD40_repeat_dom_sf"/>
</dbReference>
<proteinExistence type="predicted"/>
<protein>
    <submittedName>
        <fullName evidence="1">Uncharacterized protein</fullName>
    </submittedName>
</protein>
<dbReference type="SUPFAM" id="SSF50978">
    <property type="entry name" value="WD40 repeat-like"/>
    <property type="match status" value="1"/>
</dbReference>
<dbReference type="InterPro" id="IPR014839">
    <property type="entry name" value="Crt10"/>
</dbReference>
<keyword evidence="2" id="KW-1185">Reference proteome</keyword>
<dbReference type="AlphaFoldDB" id="A0A6A6JUW1"/>
<accession>A0A6A6JUW1</accession>
<dbReference type="Pfam" id="PF08728">
    <property type="entry name" value="CRT10"/>
    <property type="match status" value="1"/>
</dbReference>
<dbReference type="EMBL" id="ML986485">
    <property type="protein sequence ID" value="KAF2280410.1"/>
    <property type="molecule type" value="Genomic_DNA"/>
</dbReference>
<reference evidence="1" key="1">
    <citation type="journal article" date="2020" name="Stud. Mycol.">
        <title>101 Dothideomycetes genomes: a test case for predicting lifestyles and emergence of pathogens.</title>
        <authorList>
            <person name="Haridas S."/>
            <person name="Albert R."/>
            <person name="Binder M."/>
            <person name="Bloem J."/>
            <person name="Labutti K."/>
            <person name="Salamov A."/>
            <person name="Andreopoulos B."/>
            <person name="Baker S."/>
            <person name="Barry K."/>
            <person name="Bills G."/>
            <person name="Bluhm B."/>
            <person name="Cannon C."/>
            <person name="Castanera R."/>
            <person name="Culley D."/>
            <person name="Daum C."/>
            <person name="Ezra D."/>
            <person name="Gonzalez J."/>
            <person name="Henrissat B."/>
            <person name="Kuo A."/>
            <person name="Liang C."/>
            <person name="Lipzen A."/>
            <person name="Lutzoni F."/>
            <person name="Magnuson J."/>
            <person name="Mondo S."/>
            <person name="Nolan M."/>
            <person name="Ohm R."/>
            <person name="Pangilinan J."/>
            <person name="Park H.-J."/>
            <person name="Ramirez L."/>
            <person name="Alfaro M."/>
            <person name="Sun H."/>
            <person name="Tritt A."/>
            <person name="Yoshinaga Y."/>
            <person name="Zwiers L.-H."/>
            <person name="Turgeon B."/>
            <person name="Goodwin S."/>
            <person name="Spatafora J."/>
            <person name="Crous P."/>
            <person name="Grigoriev I."/>
        </authorList>
    </citation>
    <scope>NUCLEOTIDE SEQUENCE</scope>
    <source>
        <strain evidence="1">CBS 379.55</strain>
    </source>
</reference>
<dbReference type="GeneID" id="54555160"/>
<dbReference type="RefSeq" id="XP_033657948.1">
    <property type="nucleotide sequence ID" value="XM_033801985.1"/>
</dbReference>
<feature type="non-terminal residue" evidence="1">
    <location>
        <position position="1"/>
    </location>
</feature>
<evidence type="ECO:0000313" key="2">
    <source>
        <dbReference type="Proteomes" id="UP000800097"/>
    </source>
</evidence>